<organism evidence="12 13">
    <name type="scientific">Poecilia latipinna</name>
    <name type="common">sailfin molly</name>
    <dbReference type="NCBI Taxonomy" id="48699"/>
    <lineage>
        <taxon>Eukaryota</taxon>
        <taxon>Metazoa</taxon>
        <taxon>Chordata</taxon>
        <taxon>Craniata</taxon>
        <taxon>Vertebrata</taxon>
        <taxon>Euteleostomi</taxon>
        <taxon>Actinopterygii</taxon>
        <taxon>Neopterygii</taxon>
        <taxon>Teleostei</taxon>
        <taxon>Neoteleostei</taxon>
        <taxon>Acanthomorphata</taxon>
        <taxon>Ovalentaria</taxon>
        <taxon>Atherinomorphae</taxon>
        <taxon>Cyprinodontiformes</taxon>
        <taxon>Poeciliidae</taxon>
        <taxon>Poeciliinae</taxon>
        <taxon>Poecilia</taxon>
    </lineage>
</organism>
<name>A0A3B3VKI5_9TELE</name>
<dbReference type="GO" id="GO:0051301">
    <property type="term" value="P:cell division"/>
    <property type="evidence" value="ECO:0007669"/>
    <property type="project" value="UniProtKB-KW"/>
</dbReference>
<reference evidence="12" key="2">
    <citation type="submission" date="2025-09" db="UniProtKB">
        <authorList>
            <consortium name="Ensembl"/>
        </authorList>
    </citation>
    <scope>IDENTIFICATION</scope>
</reference>
<evidence type="ECO:0000256" key="6">
    <source>
        <dbReference type="ARBA" id="ARBA00022776"/>
    </source>
</evidence>
<dbReference type="OrthoDB" id="6360905at2759"/>
<evidence type="ECO:0000256" key="5">
    <source>
        <dbReference type="ARBA" id="ARBA00022618"/>
    </source>
</evidence>
<keyword evidence="6" id="KW-0498">Mitosis</keyword>
<keyword evidence="13" id="KW-1185">Reference proteome</keyword>
<dbReference type="Ensembl" id="ENSPLAT00000001156.1">
    <property type="protein sequence ID" value="ENSPLAP00000025319.1"/>
    <property type="gene ID" value="ENSPLAG00000012227.1"/>
</dbReference>
<reference evidence="12" key="1">
    <citation type="submission" date="2025-08" db="UniProtKB">
        <authorList>
            <consortium name="Ensembl"/>
        </authorList>
    </citation>
    <scope>IDENTIFICATION</scope>
</reference>
<dbReference type="Proteomes" id="UP000261500">
    <property type="component" value="Unplaced"/>
</dbReference>
<dbReference type="KEGG" id="plai:106945068"/>
<dbReference type="GO" id="GO:0000775">
    <property type="term" value="C:chromosome, centromeric region"/>
    <property type="evidence" value="ECO:0007669"/>
    <property type="project" value="UniProtKB-SubCell"/>
</dbReference>
<dbReference type="InterPro" id="IPR018867">
    <property type="entry name" value="Cell_div_borealin"/>
</dbReference>
<dbReference type="AlphaFoldDB" id="A0A3B3VKI5"/>
<evidence type="ECO:0000313" key="13">
    <source>
        <dbReference type="Proteomes" id="UP000261500"/>
    </source>
</evidence>
<dbReference type="GeneID" id="106945068"/>
<evidence type="ECO:0000256" key="10">
    <source>
        <dbReference type="SAM" id="MobiDB-lite"/>
    </source>
</evidence>
<feature type="region of interest" description="Disordered" evidence="10">
    <location>
        <begin position="97"/>
        <end position="145"/>
    </location>
</feature>
<dbReference type="GO" id="GO:0005634">
    <property type="term" value="C:nucleus"/>
    <property type="evidence" value="ECO:0007669"/>
    <property type="project" value="UniProtKB-SubCell"/>
</dbReference>
<proteinExistence type="inferred from homology"/>
<keyword evidence="9" id="KW-0137">Centromere</keyword>
<evidence type="ECO:0000256" key="8">
    <source>
        <dbReference type="ARBA" id="ARBA00023306"/>
    </source>
</evidence>
<dbReference type="PANTHER" id="PTHR16040">
    <property type="entry name" value="AUSTRALIN, ISOFORM A-RELATED"/>
    <property type="match status" value="1"/>
</dbReference>
<evidence type="ECO:0000256" key="2">
    <source>
        <dbReference type="ARBA" id="ARBA00004584"/>
    </source>
</evidence>
<comment type="subcellular location">
    <subcellularLocation>
        <location evidence="2">Chromosome</location>
        <location evidence="2">Centromere</location>
    </subcellularLocation>
    <subcellularLocation>
        <location evidence="1">Nucleus</location>
    </subcellularLocation>
</comment>
<feature type="region of interest" description="Disordered" evidence="10">
    <location>
        <begin position="164"/>
        <end position="190"/>
    </location>
</feature>
<feature type="compositionally biased region" description="Basic and acidic residues" evidence="10">
    <location>
        <begin position="175"/>
        <end position="184"/>
    </location>
</feature>
<evidence type="ECO:0000256" key="7">
    <source>
        <dbReference type="ARBA" id="ARBA00023242"/>
    </source>
</evidence>
<dbReference type="RefSeq" id="XP_014883981.1">
    <property type="nucleotide sequence ID" value="XM_015028495.1"/>
</dbReference>
<protein>
    <submittedName>
        <fullName evidence="12">Borealin-2-like</fullName>
    </submittedName>
</protein>
<keyword evidence="7" id="KW-0539">Nucleus</keyword>
<keyword evidence="4" id="KW-0158">Chromosome</keyword>
<evidence type="ECO:0000256" key="3">
    <source>
        <dbReference type="ARBA" id="ARBA00009914"/>
    </source>
</evidence>
<dbReference type="GO" id="GO:0032133">
    <property type="term" value="C:chromosome passenger complex"/>
    <property type="evidence" value="ECO:0007669"/>
    <property type="project" value="TreeGrafter"/>
</dbReference>
<dbReference type="PANTHER" id="PTHR16040:SF10">
    <property type="entry name" value="BOREALIN-2"/>
    <property type="match status" value="1"/>
</dbReference>
<evidence type="ECO:0000313" key="12">
    <source>
        <dbReference type="Ensembl" id="ENSPLAP00000025319.1"/>
    </source>
</evidence>
<dbReference type="InterPro" id="IPR018851">
    <property type="entry name" value="Borealin_N"/>
</dbReference>
<dbReference type="GO" id="GO:0000070">
    <property type="term" value="P:mitotic sister chromatid segregation"/>
    <property type="evidence" value="ECO:0007669"/>
    <property type="project" value="TreeGrafter"/>
</dbReference>
<dbReference type="GeneTree" id="ENSGT00390000005970"/>
<evidence type="ECO:0000256" key="9">
    <source>
        <dbReference type="ARBA" id="ARBA00023328"/>
    </source>
</evidence>
<accession>A0A3B3VKI5</accession>
<keyword evidence="8" id="KW-0131">Cell cycle</keyword>
<dbReference type="Gene3D" id="6.10.250.1900">
    <property type="match status" value="1"/>
</dbReference>
<dbReference type="GO" id="GO:0051233">
    <property type="term" value="C:spindle midzone"/>
    <property type="evidence" value="ECO:0007669"/>
    <property type="project" value="TreeGrafter"/>
</dbReference>
<feature type="domain" description="Borealin N-terminal" evidence="11">
    <location>
        <begin position="30"/>
        <end position="82"/>
    </location>
</feature>
<sequence length="259" mass="28787">MSQRRAKIEANTENKHQLSREMRRNKHGLFIQQIEKEAQDRMRHLESKLDSLLATVDKVFKVELMKMPPSLQNTLVGDLISQEDPSASEVSIAIQNESREMAHPLKRVPRGPLKSTDSPPVLSTPVQRSSARNPKGGKTTGIKRNRTIATSNSAGNLRASLATVKRTQSHLASRKTADQPEQKQKTPKLRSVLSAGELSGSVAGSAAYITVTTAQGQMLMFSEETKEKINLELLDDVAWCQIQKLTSLMEYLAQHSHIQ</sequence>
<comment type="similarity">
    <text evidence="3">Belongs to the borealin family.</text>
</comment>
<evidence type="ECO:0000256" key="4">
    <source>
        <dbReference type="ARBA" id="ARBA00022454"/>
    </source>
</evidence>
<evidence type="ECO:0000256" key="1">
    <source>
        <dbReference type="ARBA" id="ARBA00004123"/>
    </source>
</evidence>
<keyword evidence="5" id="KW-0132">Cell division</keyword>
<dbReference type="CTD" id="100151622"/>
<dbReference type="Pfam" id="PF10444">
    <property type="entry name" value="Nbl1_Borealin_N"/>
    <property type="match status" value="1"/>
</dbReference>
<evidence type="ECO:0000259" key="11">
    <source>
        <dbReference type="Pfam" id="PF10444"/>
    </source>
</evidence>
<dbReference type="RefSeq" id="XP_014883982.1">
    <property type="nucleotide sequence ID" value="XM_015028496.1"/>
</dbReference>